<feature type="region of interest" description="Disordered" evidence="11">
    <location>
        <begin position="310"/>
        <end position="333"/>
    </location>
</feature>
<evidence type="ECO:0000256" key="5">
    <source>
        <dbReference type="ARBA" id="ARBA00022692"/>
    </source>
</evidence>
<feature type="transmembrane region" description="Helical" evidence="12">
    <location>
        <begin position="229"/>
        <end position="252"/>
    </location>
</feature>
<accession>A0A5B1CMS2</accession>
<comment type="subcellular location">
    <subcellularLocation>
        <location evidence="1">Membrane</location>
        <topology evidence="1">Multi-pass membrane protein</topology>
    </subcellularLocation>
</comment>
<name>A0A5B1CMS2_9BACT</name>
<evidence type="ECO:0000256" key="6">
    <source>
        <dbReference type="ARBA" id="ARBA00022925"/>
    </source>
</evidence>
<dbReference type="InterPro" id="IPR001425">
    <property type="entry name" value="Arc/bac/fun_rhodopsins"/>
</dbReference>
<evidence type="ECO:0000256" key="3">
    <source>
        <dbReference type="ARBA" id="ARBA00022543"/>
    </source>
</evidence>
<dbReference type="SUPFAM" id="SSF81321">
    <property type="entry name" value="Family A G protein-coupled receptor-like"/>
    <property type="match status" value="1"/>
</dbReference>
<organism evidence="13 14">
    <name type="scientific">Rubripirellula obstinata</name>
    <dbReference type="NCBI Taxonomy" id="406547"/>
    <lineage>
        <taxon>Bacteria</taxon>
        <taxon>Pseudomonadati</taxon>
        <taxon>Planctomycetota</taxon>
        <taxon>Planctomycetia</taxon>
        <taxon>Pirellulales</taxon>
        <taxon>Pirellulaceae</taxon>
        <taxon>Rubripirellula</taxon>
    </lineage>
</organism>
<evidence type="ECO:0000256" key="12">
    <source>
        <dbReference type="SAM" id="Phobius"/>
    </source>
</evidence>
<comment type="caution">
    <text evidence="13">The sequence shown here is derived from an EMBL/GenBank/DDBJ whole genome shotgun (WGS) entry which is preliminary data.</text>
</comment>
<evidence type="ECO:0000256" key="10">
    <source>
        <dbReference type="ARBA" id="ARBA00023170"/>
    </source>
</evidence>
<dbReference type="GO" id="GO:0009881">
    <property type="term" value="F:photoreceptor activity"/>
    <property type="evidence" value="ECO:0007669"/>
    <property type="project" value="UniProtKB-KW"/>
</dbReference>
<keyword evidence="9 12" id="KW-0472">Membrane</keyword>
<keyword evidence="7 12" id="KW-1133">Transmembrane helix</keyword>
<dbReference type="Proteomes" id="UP000322699">
    <property type="component" value="Unassembled WGS sequence"/>
</dbReference>
<feature type="transmembrane region" description="Helical" evidence="12">
    <location>
        <begin position="156"/>
        <end position="173"/>
    </location>
</feature>
<proteinExistence type="inferred from homology"/>
<dbReference type="PANTHER" id="PTHR28286">
    <property type="match status" value="1"/>
</dbReference>
<gene>
    <name evidence="13" type="ORF">LF1_36330</name>
</gene>
<dbReference type="PANTHER" id="PTHR28286:SF2">
    <property type="entry name" value="BACTERIORHODOPSIN _OPSIN, NOPA (EUROFUNG)"/>
    <property type="match status" value="1"/>
</dbReference>
<keyword evidence="6" id="KW-0681">Retinal protein</keyword>
<dbReference type="Gene3D" id="1.20.1070.10">
    <property type="entry name" value="Rhodopsin 7-helix transmembrane proteins"/>
    <property type="match status" value="1"/>
</dbReference>
<evidence type="ECO:0000313" key="14">
    <source>
        <dbReference type="Proteomes" id="UP000322699"/>
    </source>
</evidence>
<evidence type="ECO:0000313" key="13">
    <source>
        <dbReference type="EMBL" id="KAA1261089.1"/>
    </source>
</evidence>
<dbReference type="Pfam" id="PF01036">
    <property type="entry name" value="Bac_rhodopsin"/>
    <property type="match status" value="1"/>
</dbReference>
<dbReference type="EMBL" id="VRLW01000001">
    <property type="protein sequence ID" value="KAA1261089.1"/>
    <property type="molecule type" value="Genomic_DNA"/>
</dbReference>
<evidence type="ECO:0000256" key="4">
    <source>
        <dbReference type="ARBA" id="ARBA00022606"/>
    </source>
</evidence>
<evidence type="ECO:0000256" key="9">
    <source>
        <dbReference type="ARBA" id="ARBA00023136"/>
    </source>
</evidence>
<evidence type="ECO:0000256" key="1">
    <source>
        <dbReference type="ARBA" id="ARBA00004141"/>
    </source>
</evidence>
<comment type="similarity">
    <text evidence="2">Belongs to the archaeal/bacterial/fungal opsin family.</text>
</comment>
<evidence type="ECO:0000256" key="8">
    <source>
        <dbReference type="ARBA" id="ARBA00022991"/>
    </source>
</evidence>
<keyword evidence="3" id="KW-0600">Photoreceptor protein</keyword>
<keyword evidence="10" id="KW-0675">Receptor</keyword>
<reference evidence="13 14" key="1">
    <citation type="submission" date="2019-08" db="EMBL/GenBank/DDBJ databases">
        <title>Deep-cultivation of Planctomycetes and their phenomic and genomic characterization uncovers novel biology.</title>
        <authorList>
            <person name="Wiegand S."/>
            <person name="Jogler M."/>
            <person name="Boedeker C."/>
            <person name="Pinto D."/>
            <person name="Vollmers J."/>
            <person name="Rivas-Marin E."/>
            <person name="Kohn T."/>
            <person name="Peeters S.H."/>
            <person name="Heuer A."/>
            <person name="Rast P."/>
            <person name="Oberbeckmann S."/>
            <person name="Bunk B."/>
            <person name="Jeske O."/>
            <person name="Meyerdierks A."/>
            <person name="Storesund J.E."/>
            <person name="Kallscheuer N."/>
            <person name="Luecker S."/>
            <person name="Lage O.M."/>
            <person name="Pohl T."/>
            <person name="Merkel B.J."/>
            <person name="Hornburger P."/>
            <person name="Mueller R.-W."/>
            <person name="Bruemmer F."/>
            <person name="Labrenz M."/>
            <person name="Spormann A.M."/>
            <person name="Op Den Camp H."/>
            <person name="Overmann J."/>
            <person name="Amann R."/>
            <person name="Jetten M.S.M."/>
            <person name="Mascher T."/>
            <person name="Medema M.H."/>
            <person name="Devos D.P."/>
            <person name="Kaster A.-K."/>
            <person name="Ovreas L."/>
            <person name="Rohde M."/>
            <person name="Galperin M.Y."/>
            <person name="Jogler C."/>
        </authorList>
    </citation>
    <scope>NUCLEOTIDE SEQUENCE [LARGE SCALE GENOMIC DNA]</scope>
    <source>
        <strain evidence="13 14">LF1</strain>
    </source>
</reference>
<feature type="transmembrane region" description="Helical" evidence="12">
    <location>
        <begin position="17"/>
        <end position="38"/>
    </location>
</feature>
<feature type="transmembrane region" description="Helical" evidence="12">
    <location>
        <begin position="188"/>
        <end position="208"/>
    </location>
</feature>
<dbReference type="GO" id="GO:0007602">
    <property type="term" value="P:phototransduction"/>
    <property type="evidence" value="ECO:0007669"/>
    <property type="project" value="UniProtKB-KW"/>
</dbReference>
<sequence length="333" mass="36963">MSNMENYLVYTDYQFQLISHVLVFGLGAMVAGLIYFAYTVSSTKPKYRTTSYLGSVVMVSAALILWTQYESWTNAFTYVPNVLGEGQGGYVNANMEDGIIGLAGAIPEDQSNLSRATFSNGFRYMNWTIDVPMLQVQLLAVIGVAGVTFFRSAAKFVVGGLAMIYFSYTAQFFEGGFHPTLGDPSSRFYFWTFYLLGWVAFAYILYSVKKDVFDRTDHMHARARNVMRGIWWLFVGSWTAYGIAIAMPAFAFNAGGAVSRQFIFTFCDVVSKVIYGAMLARVATFQSAAEGFQPAMDECSWEAVTRGDVPDLTPDDFYGDQESSGRPAPVLAK</sequence>
<keyword evidence="14" id="KW-1185">Reference proteome</keyword>
<keyword evidence="8" id="KW-0157">Chromophore</keyword>
<dbReference type="AlphaFoldDB" id="A0A5B1CMS2"/>
<evidence type="ECO:0000256" key="11">
    <source>
        <dbReference type="SAM" id="MobiDB-lite"/>
    </source>
</evidence>
<evidence type="ECO:0000256" key="2">
    <source>
        <dbReference type="ARBA" id="ARBA00008130"/>
    </source>
</evidence>
<dbReference type="GO" id="GO:0016020">
    <property type="term" value="C:membrane"/>
    <property type="evidence" value="ECO:0007669"/>
    <property type="project" value="UniProtKB-SubCell"/>
</dbReference>
<dbReference type="RefSeq" id="WP_238383078.1">
    <property type="nucleotide sequence ID" value="NZ_LWSK01000003.1"/>
</dbReference>
<keyword evidence="5 12" id="KW-0812">Transmembrane</keyword>
<feature type="transmembrane region" description="Helical" evidence="12">
    <location>
        <begin position="50"/>
        <end position="69"/>
    </location>
</feature>
<dbReference type="SMART" id="SM01021">
    <property type="entry name" value="Bac_rhodopsin"/>
    <property type="match status" value="1"/>
</dbReference>
<evidence type="ECO:0000256" key="7">
    <source>
        <dbReference type="ARBA" id="ARBA00022989"/>
    </source>
</evidence>
<feature type="transmembrane region" description="Helical" evidence="12">
    <location>
        <begin position="131"/>
        <end position="149"/>
    </location>
</feature>
<protein>
    <submittedName>
        <fullName evidence="13">Green-light absorbing proteorhodopsin</fullName>
    </submittedName>
</protein>
<keyword evidence="4" id="KW-0716">Sensory transduction</keyword>